<dbReference type="Gene3D" id="3.40.50.300">
    <property type="entry name" value="P-loop containing nucleotide triphosphate hydrolases"/>
    <property type="match status" value="1"/>
</dbReference>
<keyword evidence="5" id="KW-1133">Transmembrane helix</keyword>
<comment type="similarity">
    <text evidence="2 8">Belongs to the sulfotransferase 6 family.</text>
</comment>
<keyword evidence="8" id="KW-0735">Signal-anchor</keyword>
<dbReference type="VEuPathDB" id="VectorBase:LOC119159620"/>
<evidence type="ECO:0000256" key="8">
    <source>
        <dbReference type="RuleBase" id="RU364122"/>
    </source>
</evidence>
<dbReference type="SUPFAM" id="SSF58026">
    <property type="entry name" value="Delta-sleep-inducing peptide immunoreactive peptide"/>
    <property type="match status" value="1"/>
</dbReference>
<feature type="compositionally biased region" description="Acidic residues" evidence="10">
    <location>
        <begin position="44"/>
        <end position="53"/>
    </location>
</feature>
<proteinExistence type="inferred from homology"/>
<dbReference type="EMBL" id="JABSTU010000001">
    <property type="protein sequence ID" value="KAH8039170.1"/>
    <property type="molecule type" value="Genomic_DNA"/>
</dbReference>
<feature type="compositionally biased region" description="Polar residues" evidence="10">
    <location>
        <begin position="68"/>
        <end position="92"/>
    </location>
</feature>
<dbReference type="InterPro" id="IPR027417">
    <property type="entry name" value="P-loop_NTPase"/>
</dbReference>
<keyword evidence="7" id="KW-0325">Glycoprotein</keyword>
<keyword evidence="12" id="KW-1185">Reference proteome</keyword>
<dbReference type="GO" id="GO:0016020">
    <property type="term" value="C:membrane"/>
    <property type="evidence" value="ECO:0007669"/>
    <property type="project" value="UniProtKB-SubCell"/>
</dbReference>
<evidence type="ECO:0000256" key="7">
    <source>
        <dbReference type="ARBA" id="ARBA00023180"/>
    </source>
</evidence>
<feature type="compositionally biased region" description="Low complexity" evidence="10">
    <location>
        <begin position="273"/>
        <end position="285"/>
    </location>
</feature>
<evidence type="ECO:0000256" key="1">
    <source>
        <dbReference type="ARBA" id="ARBA00004167"/>
    </source>
</evidence>
<organism evidence="11 12">
    <name type="scientific">Rhipicephalus microplus</name>
    <name type="common">Cattle tick</name>
    <name type="synonym">Boophilus microplus</name>
    <dbReference type="NCBI Taxonomy" id="6941"/>
    <lineage>
        <taxon>Eukaryota</taxon>
        <taxon>Metazoa</taxon>
        <taxon>Ecdysozoa</taxon>
        <taxon>Arthropoda</taxon>
        <taxon>Chelicerata</taxon>
        <taxon>Arachnida</taxon>
        <taxon>Acari</taxon>
        <taxon>Parasitiformes</taxon>
        <taxon>Ixodida</taxon>
        <taxon>Ixodoidea</taxon>
        <taxon>Ixodidae</taxon>
        <taxon>Rhipicephalinae</taxon>
        <taxon>Rhipicephalus</taxon>
        <taxon>Boophilus</taxon>
    </lineage>
</organism>
<evidence type="ECO:0000313" key="12">
    <source>
        <dbReference type="Proteomes" id="UP000821866"/>
    </source>
</evidence>
<comment type="subcellular location">
    <subcellularLocation>
        <location evidence="1">Membrane</location>
        <topology evidence="1">Single-pass membrane protein</topology>
    </subcellularLocation>
    <subcellularLocation>
        <location evidence="8">Membrane</location>
        <topology evidence="8">Single-pass type II membrane protein</topology>
    </subcellularLocation>
</comment>
<reference evidence="11" key="1">
    <citation type="journal article" date="2020" name="Cell">
        <title>Large-Scale Comparative Analyses of Tick Genomes Elucidate Their Genetic Diversity and Vector Capacities.</title>
        <authorList>
            <consortium name="Tick Genome and Microbiome Consortium (TIGMIC)"/>
            <person name="Jia N."/>
            <person name="Wang J."/>
            <person name="Shi W."/>
            <person name="Du L."/>
            <person name="Sun Y."/>
            <person name="Zhan W."/>
            <person name="Jiang J.F."/>
            <person name="Wang Q."/>
            <person name="Zhang B."/>
            <person name="Ji P."/>
            <person name="Bell-Sakyi L."/>
            <person name="Cui X.M."/>
            <person name="Yuan T.T."/>
            <person name="Jiang B.G."/>
            <person name="Yang W.F."/>
            <person name="Lam T.T."/>
            <person name="Chang Q.C."/>
            <person name="Ding S.J."/>
            <person name="Wang X.J."/>
            <person name="Zhu J.G."/>
            <person name="Ruan X.D."/>
            <person name="Zhao L."/>
            <person name="Wei J.T."/>
            <person name="Ye R.Z."/>
            <person name="Que T.C."/>
            <person name="Du C.H."/>
            <person name="Zhou Y.H."/>
            <person name="Cheng J.X."/>
            <person name="Dai P.F."/>
            <person name="Guo W.B."/>
            <person name="Han X.H."/>
            <person name="Huang E.J."/>
            <person name="Li L.F."/>
            <person name="Wei W."/>
            <person name="Gao Y.C."/>
            <person name="Liu J.Z."/>
            <person name="Shao H.Z."/>
            <person name="Wang X."/>
            <person name="Wang C.C."/>
            <person name="Yang T.C."/>
            <person name="Huo Q.B."/>
            <person name="Li W."/>
            <person name="Chen H.Y."/>
            <person name="Chen S.E."/>
            <person name="Zhou L.G."/>
            <person name="Ni X.B."/>
            <person name="Tian J.H."/>
            <person name="Sheng Y."/>
            <person name="Liu T."/>
            <person name="Pan Y.S."/>
            <person name="Xia L.Y."/>
            <person name="Li J."/>
            <person name="Zhao F."/>
            <person name="Cao W.C."/>
        </authorList>
    </citation>
    <scope>NUCLEOTIDE SEQUENCE</scope>
    <source>
        <strain evidence="11">Rmic-2018</strain>
    </source>
</reference>
<feature type="region of interest" description="Disordered" evidence="10">
    <location>
        <begin position="1"/>
        <end position="96"/>
    </location>
</feature>
<dbReference type="GO" id="GO:0017095">
    <property type="term" value="F:heparan sulfate 6-sulfotransferase activity"/>
    <property type="evidence" value="ECO:0007669"/>
    <property type="project" value="TreeGrafter"/>
</dbReference>
<dbReference type="VEuPathDB" id="VectorBase:LOC119159621"/>
<dbReference type="CDD" id="cd21936">
    <property type="entry name" value="ZIP_TSC22D"/>
    <property type="match status" value="1"/>
</dbReference>
<evidence type="ECO:0000256" key="9">
    <source>
        <dbReference type="SAM" id="Coils"/>
    </source>
</evidence>
<dbReference type="AlphaFoldDB" id="A0A9J6EXQ3"/>
<dbReference type="InterPro" id="IPR010635">
    <property type="entry name" value="Heparan_SO4-6-sulfoTrfase"/>
</dbReference>
<accession>A0A9J6EXQ3</accession>
<feature type="compositionally biased region" description="Polar residues" evidence="10">
    <location>
        <begin position="26"/>
        <end position="41"/>
    </location>
</feature>
<feature type="coiled-coil region" evidence="9">
    <location>
        <begin position="392"/>
        <end position="419"/>
    </location>
</feature>
<evidence type="ECO:0000256" key="10">
    <source>
        <dbReference type="SAM" id="MobiDB-lite"/>
    </source>
</evidence>
<gene>
    <name evidence="11" type="ORF">HPB51_005346</name>
</gene>
<evidence type="ECO:0000256" key="4">
    <source>
        <dbReference type="ARBA" id="ARBA00022692"/>
    </source>
</evidence>
<feature type="region of interest" description="Disordered" evidence="10">
    <location>
        <begin position="256"/>
        <end position="312"/>
    </location>
</feature>
<comment type="function">
    <text evidence="8">6-O-sulfation enzyme which catalyzes the transfer of sulfate from 3'-phosphoadenosine 5'-phosphosulfate (PAPS) to position 6 of the N-sulfoglucosamine residue (GlcNS) of heparan sulfate.</text>
</comment>
<dbReference type="Pfam" id="PF01166">
    <property type="entry name" value="TSC22"/>
    <property type="match status" value="1"/>
</dbReference>
<reference evidence="11" key="2">
    <citation type="submission" date="2021-09" db="EMBL/GenBank/DDBJ databases">
        <authorList>
            <person name="Jia N."/>
            <person name="Wang J."/>
            <person name="Shi W."/>
            <person name="Du L."/>
            <person name="Sun Y."/>
            <person name="Zhan W."/>
            <person name="Jiang J."/>
            <person name="Wang Q."/>
            <person name="Zhang B."/>
            <person name="Ji P."/>
            <person name="Sakyi L.B."/>
            <person name="Cui X."/>
            <person name="Yuan T."/>
            <person name="Jiang B."/>
            <person name="Yang W."/>
            <person name="Lam T.T.-Y."/>
            <person name="Chang Q."/>
            <person name="Ding S."/>
            <person name="Wang X."/>
            <person name="Zhu J."/>
            <person name="Ruan X."/>
            <person name="Zhao L."/>
            <person name="Wei J."/>
            <person name="Que T."/>
            <person name="Du C."/>
            <person name="Cheng J."/>
            <person name="Dai P."/>
            <person name="Han X."/>
            <person name="Huang E."/>
            <person name="Gao Y."/>
            <person name="Liu J."/>
            <person name="Shao H."/>
            <person name="Ye R."/>
            <person name="Li L."/>
            <person name="Wei W."/>
            <person name="Wang X."/>
            <person name="Wang C."/>
            <person name="Huo Q."/>
            <person name="Li W."/>
            <person name="Guo W."/>
            <person name="Chen H."/>
            <person name="Chen S."/>
            <person name="Zhou L."/>
            <person name="Zhou L."/>
            <person name="Ni X."/>
            <person name="Tian J."/>
            <person name="Zhou Y."/>
            <person name="Sheng Y."/>
            <person name="Liu T."/>
            <person name="Pan Y."/>
            <person name="Xia L."/>
            <person name="Li J."/>
            <person name="Zhao F."/>
            <person name="Cao W."/>
        </authorList>
    </citation>
    <scope>NUCLEOTIDE SEQUENCE</scope>
    <source>
        <strain evidence="11">Rmic-2018</strain>
        <tissue evidence="11">Larvae</tissue>
    </source>
</reference>
<name>A0A9J6EXQ3_RHIMP</name>
<dbReference type="Gene3D" id="1.20.5.490">
    <property type="entry name" value="Single helix bin"/>
    <property type="match status" value="1"/>
</dbReference>
<dbReference type="GO" id="GO:0006357">
    <property type="term" value="P:regulation of transcription by RNA polymerase II"/>
    <property type="evidence" value="ECO:0007669"/>
    <property type="project" value="InterPro"/>
</dbReference>
<evidence type="ECO:0000256" key="6">
    <source>
        <dbReference type="ARBA" id="ARBA00023136"/>
    </source>
</evidence>
<evidence type="ECO:0000256" key="5">
    <source>
        <dbReference type="ARBA" id="ARBA00022989"/>
    </source>
</evidence>
<protein>
    <recommendedName>
        <fullName evidence="8">Heparan-sulfate 6-O-sulfotransferase</fullName>
        <ecNumber evidence="8">2.8.2.-</ecNumber>
    </recommendedName>
</protein>
<sequence>MYGSSPGEPRTLVQSVDTAGPKKKPTSFQITSVTVQGSRLSNDGGDESADDLDESHTEDLSSDILDCSKTTDTEQLSPTEDNTSTVTPTSSCEADPPVTVSASDLVPGVSSAVSVSPAVVTGAAGTLAIVAGAPAAPSTTEGPINPDHWQRRFKVVKIVSSEPFGRGRWLCMDFVDPPAMQADAKAGEERDNTTAAADLPPAVSNEAVAHVYEIPVGQTYPANSQQSGPLYGIILPVSGQGASPLSVLRPIAEQQPQATAVAEQPSAVPPKPAAAVPEPQQPADASAAATTVEPIPENATKSATEEDSERFPGRVARVPSRLPFGKGGHKAKVHDLLLLLEVFLMVASTSKQCFFELQTSSSCNASITSAGSTVAIDNKIEQAMDLVKSHLMFAVREEVDVLKEKITELLDRIAQLEYENNILRAGASPETLSLLAQSTQQTGTKKSTDYVREILLFKSIDTMAERADSRLTDSSGNPSSRRSYHWVRLKPANDWQKAKGHQLAHASLPARYRASNGTENGHQSELEPATVEDFDISGSDVIVLLQIQNAGANFLERRLIEDLVLQRPCACRRGRKICHCYRPHKRSSWLFSRYTLGWKCGVHPDWTELNSCVDRVLDEDEGVPTKRRYFYITVLRDPVARFRSEWRRFHQNRGWHGSRPHPHFCLDQPVSMPAPSVCFEGRRPENITFTEFVSCSANPALNRHTHMLADHGLIDGCPQNGSVGMLLTKEDRDLVLLTSAKKNLEHMAFFGLAEFPRLSESLFEATFKLKFRRRARPRKFLRGRMMGRGRVVPSPGEVEQVTAANSLDIELYNYAKELLFTRFHKLSDSDPAVEKESNNVDSDDDENWAEEEDFFDNI</sequence>
<keyword evidence="4" id="KW-0812">Transmembrane</keyword>
<dbReference type="Proteomes" id="UP000821866">
    <property type="component" value="Chromosome 1"/>
</dbReference>
<evidence type="ECO:0000256" key="2">
    <source>
        <dbReference type="ARBA" id="ARBA00010109"/>
    </source>
</evidence>
<keyword evidence="6 8" id="KW-0472">Membrane</keyword>
<comment type="caution">
    <text evidence="11">The sequence shown here is derived from an EMBL/GenBank/DDBJ whole genome shotgun (WGS) entry which is preliminary data.</text>
</comment>
<dbReference type="PANTHER" id="PTHR12812:SF0">
    <property type="entry name" value="HEPARAN-SULFATE 6-O-SULFOTRANSFERASE"/>
    <property type="match status" value="1"/>
</dbReference>
<evidence type="ECO:0000256" key="3">
    <source>
        <dbReference type="ARBA" id="ARBA00022679"/>
    </source>
</evidence>
<dbReference type="InterPro" id="IPR000580">
    <property type="entry name" value="TSC22/Bun"/>
</dbReference>
<keyword evidence="3 8" id="KW-0808">Transferase</keyword>
<evidence type="ECO:0000313" key="11">
    <source>
        <dbReference type="EMBL" id="KAH8039170.1"/>
    </source>
</evidence>
<comment type="catalytic activity">
    <reaction evidence="8">
        <text>alpha-D-glucosaminyl-[heparan sulfate](n) + 3'-phosphoadenylyl sulfate = 6-sulfo-alpha-D-glucosaminyl-[heparan sulfate](n) + adenosine 3',5'-bisphosphate + H(+)</text>
        <dbReference type="Rhea" id="RHEA:56604"/>
        <dbReference type="Rhea" id="RHEA-COMP:9830"/>
        <dbReference type="Rhea" id="RHEA-COMP:14621"/>
        <dbReference type="ChEBI" id="CHEBI:15378"/>
        <dbReference type="ChEBI" id="CHEBI:58339"/>
        <dbReference type="ChEBI" id="CHEBI:58343"/>
        <dbReference type="ChEBI" id="CHEBI:58388"/>
        <dbReference type="ChEBI" id="CHEBI:140604"/>
    </reaction>
</comment>
<dbReference type="InterPro" id="IPR005331">
    <property type="entry name" value="Sulfotransferase"/>
</dbReference>
<dbReference type="PANTHER" id="PTHR12812">
    <property type="entry name" value="HEPARAN SULFATE 6-O-SULFOTRANSFERASE 3"/>
    <property type="match status" value="1"/>
</dbReference>
<dbReference type="Pfam" id="PF03567">
    <property type="entry name" value="Sulfotransfer_2"/>
    <property type="match status" value="1"/>
</dbReference>
<keyword evidence="9" id="KW-0175">Coiled coil</keyword>
<dbReference type="EC" id="2.8.2.-" evidence="8"/>